<feature type="region of interest" description="Disordered" evidence="1">
    <location>
        <begin position="1"/>
        <end position="20"/>
    </location>
</feature>
<evidence type="ECO:0000313" key="3">
    <source>
        <dbReference type="WBParaSite" id="PDA_v2.g12972.t1"/>
    </source>
</evidence>
<protein>
    <submittedName>
        <fullName evidence="3">Uncharacterized protein</fullName>
    </submittedName>
</protein>
<keyword evidence="2" id="KW-1185">Reference proteome</keyword>
<sequence>MPDGKSSSSPMSDPTYEKDVTDSLIPLLDETLIAVKKRFAEAKQKTAYANNILQYQQRNDDYKVENIISLDGQNWNLLKG</sequence>
<organism evidence="2 3">
    <name type="scientific">Panagrolaimus davidi</name>
    <dbReference type="NCBI Taxonomy" id="227884"/>
    <lineage>
        <taxon>Eukaryota</taxon>
        <taxon>Metazoa</taxon>
        <taxon>Ecdysozoa</taxon>
        <taxon>Nematoda</taxon>
        <taxon>Chromadorea</taxon>
        <taxon>Rhabditida</taxon>
        <taxon>Tylenchina</taxon>
        <taxon>Panagrolaimomorpha</taxon>
        <taxon>Panagrolaimoidea</taxon>
        <taxon>Panagrolaimidae</taxon>
        <taxon>Panagrolaimus</taxon>
    </lineage>
</organism>
<dbReference type="Proteomes" id="UP000887578">
    <property type="component" value="Unplaced"/>
</dbReference>
<proteinExistence type="predicted"/>
<feature type="compositionally biased region" description="Polar residues" evidence="1">
    <location>
        <begin position="1"/>
        <end position="12"/>
    </location>
</feature>
<evidence type="ECO:0000313" key="2">
    <source>
        <dbReference type="Proteomes" id="UP000887578"/>
    </source>
</evidence>
<accession>A0A914PDZ0</accession>
<dbReference type="WBParaSite" id="PDA_v2.g12972.t1">
    <property type="protein sequence ID" value="PDA_v2.g12972.t1"/>
    <property type="gene ID" value="PDA_v2.g12972"/>
</dbReference>
<evidence type="ECO:0000256" key="1">
    <source>
        <dbReference type="SAM" id="MobiDB-lite"/>
    </source>
</evidence>
<reference evidence="3" key="1">
    <citation type="submission" date="2022-11" db="UniProtKB">
        <authorList>
            <consortium name="WormBaseParasite"/>
        </authorList>
    </citation>
    <scope>IDENTIFICATION</scope>
</reference>
<name>A0A914PDZ0_9BILA</name>
<dbReference type="AlphaFoldDB" id="A0A914PDZ0"/>